<protein>
    <recommendedName>
        <fullName evidence="1">Integrase catalytic domain-containing protein</fullName>
    </recommendedName>
</protein>
<dbReference type="PROSITE" id="PS50994">
    <property type="entry name" value="INTEGRASE"/>
    <property type="match status" value="1"/>
</dbReference>
<comment type="caution">
    <text evidence="2">The sequence shown here is derived from an EMBL/GenBank/DDBJ whole genome shotgun (WGS) entry which is preliminary data.</text>
</comment>
<organism evidence="2 3">
    <name type="scientific">Allacma fusca</name>
    <dbReference type="NCBI Taxonomy" id="39272"/>
    <lineage>
        <taxon>Eukaryota</taxon>
        <taxon>Metazoa</taxon>
        <taxon>Ecdysozoa</taxon>
        <taxon>Arthropoda</taxon>
        <taxon>Hexapoda</taxon>
        <taxon>Collembola</taxon>
        <taxon>Symphypleona</taxon>
        <taxon>Sminthuridae</taxon>
        <taxon>Allacma</taxon>
    </lineage>
</organism>
<dbReference type="InterPro" id="IPR001584">
    <property type="entry name" value="Integrase_cat-core"/>
</dbReference>
<evidence type="ECO:0000313" key="3">
    <source>
        <dbReference type="Proteomes" id="UP000708208"/>
    </source>
</evidence>
<name>A0A8J2LYM4_9HEXA</name>
<dbReference type="InterPro" id="IPR005312">
    <property type="entry name" value="DUF1759"/>
</dbReference>
<dbReference type="EMBL" id="CAJVCH010557639">
    <property type="protein sequence ID" value="CAG7830796.1"/>
    <property type="molecule type" value="Genomic_DNA"/>
</dbReference>
<proteinExistence type="predicted"/>
<feature type="domain" description="Integrase catalytic" evidence="1">
    <location>
        <begin position="1009"/>
        <end position="1204"/>
    </location>
</feature>
<keyword evidence="3" id="KW-1185">Reference proteome</keyword>
<dbReference type="InterPro" id="IPR040676">
    <property type="entry name" value="DUF5641"/>
</dbReference>
<dbReference type="InterPro" id="IPR041588">
    <property type="entry name" value="Integrase_H2C2"/>
</dbReference>
<dbReference type="Pfam" id="PF17921">
    <property type="entry name" value="Integrase_H2C2"/>
    <property type="match status" value="1"/>
</dbReference>
<dbReference type="Proteomes" id="UP000708208">
    <property type="component" value="Unassembled WGS sequence"/>
</dbReference>
<accession>A0A8J2LYM4</accession>
<dbReference type="OrthoDB" id="5984724at2759"/>
<sequence>MADQCEILNSLRAKRKTLKSSLTKLKTSIEAYPPNPNLGLVEAHSLRLNEVWNDLTLNHYSILGYLKTAAEVESQESDYSGSETRVTDLRALLFSVPRPTPTTSAQSTRSVSTLDHKPTEIRLPTMDLPTFTGNLQDWMSFRDLFTATIGNNNALAAAQKLQYLKSCLRGDAARIVQSMQVTAENYAVAWDMQTQRYEHSRESSSCQSQRWFRKASALSSVLGSRLSSQLCDKCCVNRLNFPRYRLDLNIHGVANTVIGNARYYSQLTVFSAASDHFSIEVEAINMNQVTGMLPNLPCNIRRGPPNAPIAQETKLGWILYGKANAKSMATNCKHESTTSVSYLSLVDLDNSLQRFWEIEDTSSKRLYTLEEKLCEEEFARSHGRNTDGRYVVRLPFRTSPALGNSRDAAIRRLKCIERKLERDTHLKNQYHSFLQEYLDLGHMRLVPNSDLGIADSSKIARRDFGVDDLMSGGASVKSTLELQSQLIELTRRGGFQFQKWVSNSPEVIAAVPPEYRGTNLPLTIDSDESIKALGLRWNPATDNFTFIVEQFNFDYVLTKRSILSDLARIYDPAGWLSCVTVTAKIIMQKLWLLKTSWDDPIPPTIASEWGNYRHHLDAVERLNIPRCIILSDAKITELHGFCDASEKAYAACVYIRTVTNSEQAYMHLLTSKTKVAPLKQISLPRLELCGAVLLTRLLISTVEALHLSFDSVHAWSDSKTALDWIHSPPQRWKTFIAKRVAEVQACNPKPQWHHISGKINPADLASRGIAPTDIRNNSLWWNGPQNLHVHMIGAYNESTDTSDEVSREERKIVNSSHVNIDFDIITRYSSLKFLKRVTAWIHRFAFNSTAKRLNRAKRTGSIKASELKASFFSLIKQVQLSSFALEIEMLNEGKDLPKNSKVKTLDPFLDSAGVLRVGGRIRNSVLPLDRKHPLILPCNNPLTTLIIRDAHLSNLHAGPQLMLQILRENFWIMNGKNSAKYIYRKCVVCFRQLAKVSTQLMGDLPSSRVNPSPAFSKCGVDFAGPFLLRAIKGRGQKRFKAYVSVFVCFITRAIHLELVSDLSTSAFIATLKRFIGRRGKPVLIHSDCGTNFTGADRELRELQKLVQTSEHNENVATQLTSQGIEWVFNPPSAPHFGGLWEAGVKSMKQHLRRVVGNEVLNYEEMSTVLVEIEACLNSRPLCPLSDDPNDLLPLTPGHFLTVQHFWNRWSSEYLSRLQQRPKWIKSQPNLEINSLVLLKDVRLPKLQWKLGRITSVYPGPDGKVRVVNVKTSDGLFKRPITKVCLLPIETHSSTDDQL</sequence>
<evidence type="ECO:0000259" key="1">
    <source>
        <dbReference type="PROSITE" id="PS50994"/>
    </source>
</evidence>
<gene>
    <name evidence="2" type="ORF">AFUS01_LOCUS40575</name>
</gene>
<dbReference type="Pfam" id="PF18701">
    <property type="entry name" value="DUF5641"/>
    <property type="match status" value="1"/>
</dbReference>
<evidence type="ECO:0000313" key="2">
    <source>
        <dbReference type="EMBL" id="CAG7830796.1"/>
    </source>
</evidence>
<dbReference type="GO" id="GO:0015074">
    <property type="term" value="P:DNA integration"/>
    <property type="evidence" value="ECO:0007669"/>
    <property type="project" value="InterPro"/>
</dbReference>
<dbReference type="PANTHER" id="PTHR47331">
    <property type="entry name" value="PHD-TYPE DOMAIN-CONTAINING PROTEIN"/>
    <property type="match status" value="1"/>
</dbReference>
<dbReference type="InterPro" id="IPR008042">
    <property type="entry name" value="Retrotrans_Pao"/>
</dbReference>
<reference evidence="2" key="1">
    <citation type="submission" date="2021-06" db="EMBL/GenBank/DDBJ databases">
        <authorList>
            <person name="Hodson N. C."/>
            <person name="Mongue J. A."/>
            <person name="Jaron S. K."/>
        </authorList>
    </citation>
    <scope>NUCLEOTIDE SEQUENCE</scope>
</reference>
<dbReference type="Pfam" id="PF03564">
    <property type="entry name" value="DUF1759"/>
    <property type="match status" value="1"/>
</dbReference>
<dbReference type="Pfam" id="PF05380">
    <property type="entry name" value="Peptidase_A17"/>
    <property type="match status" value="1"/>
</dbReference>